<name>A0AAE1FQI4_PETCI</name>
<evidence type="ECO:0000313" key="2">
    <source>
        <dbReference type="Proteomes" id="UP001286313"/>
    </source>
</evidence>
<accession>A0AAE1FQI4</accession>
<dbReference type="AlphaFoldDB" id="A0AAE1FQI4"/>
<comment type="caution">
    <text evidence="1">The sequence shown here is derived from an EMBL/GenBank/DDBJ whole genome shotgun (WGS) entry which is preliminary data.</text>
</comment>
<reference evidence="1" key="1">
    <citation type="submission" date="2023-10" db="EMBL/GenBank/DDBJ databases">
        <title>Genome assemblies of two species of porcelain crab, Petrolisthes cinctipes and Petrolisthes manimaculis (Anomura: Porcellanidae).</title>
        <authorList>
            <person name="Angst P."/>
        </authorList>
    </citation>
    <scope>NUCLEOTIDE SEQUENCE</scope>
    <source>
        <strain evidence="1">PB745_01</strain>
        <tissue evidence="1">Gill</tissue>
    </source>
</reference>
<proteinExistence type="predicted"/>
<dbReference type="EMBL" id="JAWQEG010001685">
    <property type="protein sequence ID" value="KAK3877382.1"/>
    <property type="molecule type" value="Genomic_DNA"/>
</dbReference>
<keyword evidence="2" id="KW-1185">Reference proteome</keyword>
<evidence type="ECO:0000313" key="1">
    <source>
        <dbReference type="EMBL" id="KAK3877382.1"/>
    </source>
</evidence>
<gene>
    <name evidence="1" type="ORF">Pcinc_017894</name>
</gene>
<dbReference type="Proteomes" id="UP001286313">
    <property type="component" value="Unassembled WGS sequence"/>
</dbReference>
<organism evidence="1 2">
    <name type="scientific">Petrolisthes cinctipes</name>
    <name type="common">Flat porcelain crab</name>
    <dbReference type="NCBI Taxonomy" id="88211"/>
    <lineage>
        <taxon>Eukaryota</taxon>
        <taxon>Metazoa</taxon>
        <taxon>Ecdysozoa</taxon>
        <taxon>Arthropoda</taxon>
        <taxon>Crustacea</taxon>
        <taxon>Multicrustacea</taxon>
        <taxon>Malacostraca</taxon>
        <taxon>Eumalacostraca</taxon>
        <taxon>Eucarida</taxon>
        <taxon>Decapoda</taxon>
        <taxon>Pleocyemata</taxon>
        <taxon>Anomura</taxon>
        <taxon>Galatheoidea</taxon>
        <taxon>Porcellanidae</taxon>
        <taxon>Petrolisthes</taxon>
    </lineage>
</organism>
<protein>
    <submittedName>
        <fullName evidence="1">Uncharacterized protein</fullName>
    </submittedName>
</protein>
<sequence length="142" mass="15870">MSPLLSCLRTTVCPLITLLHLPRYNTHAPPRLSYPRTTTRLLTTRPRLPRYKTLSTNATMRLVPSHHHTPRHTATPASQRYTRATNATMPLHTRMTSQRHTTPLLAPLTTSQPPTSPPSLALSCGWKTLCRATTTSSTQDPK</sequence>